<organism evidence="1 2">
    <name type="scientific">Bauhinia variegata</name>
    <name type="common">Purple orchid tree</name>
    <name type="synonym">Phanera variegata</name>
    <dbReference type="NCBI Taxonomy" id="167791"/>
    <lineage>
        <taxon>Eukaryota</taxon>
        <taxon>Viridiplantae</taxon>
        <taxon>Streptophyta</taxon>
        <taxon>Embryophyta</taxon>
        <taxon>Tracheophyta</taxon>
        <taxon>Spermatophyta</taxon>
        <taxon>Magnoliopsida</taxon>
        <taxon>eudicotyledons</taxon>
        <taxon>Gunneridae</taxon>
        <taxon>Pentapetalae</taxon>
        <taxon>rosids</taxon>
        <taxon>fabids</taxon>
        <taxon>Fabales</taxon>
        <taxon>Fabaceae</taxon>
        <taxon>Cercidoideae</taxon>
        <taxon>Cercideae</taxon>
        <taxon>Bauhiniinae</taxon>
        <taxon>Bauhinia</taxon>
    </lineage>
</organism>
<protein>
    <submittedName>
        <fullName evidence="1">Uncharacterized protein</fullName>
    </submittedName>
</protein>
<gene>
    <name evidence="1" type="ORF">L6164_022937</name>
</gene>
<accession>A0ACB9MGQ1</accession>
<evidence type="ECO:0000313" key="2">
    <source>
        <dbReference type="Proteomes" id="UP000828941"/>
    </source>
</evidence>
<dbReference type="EMBL" id="CM039434">
    <property type="protein sequence ID" value="KAI4323322.1"/>
    <property type="molecule type" value="Genomic_DNA"/>
</dbReference>
<name>A0ACB9MGQ1_BAUVA</name>
<dbReference type="Proteomes" id="UP000828941">
    <property type="component" value="Chromosome 9"/>
</dbReference>
<reference evidence="1 2" key="1">
    <citation type="journal article" date="2022" name="DNA Res.">
        <title>Chromosomal-level genome assembly of the orchid tree Bauhinia variegata (Leguminosae; Cercidoideae) supports the allotetraploid origin hypothesis of Bauhinia.</title>
        <authorList>
            <person name="Zhong Y."/>
            <person name="Chen Y."/>
            <person name="Zheng D."/>
            <person name="Pang J."/>
            <person name="Liu Y."/>
            <person name="Luo S."/>
            <person name="Meng S."/>
            <person name="Qian L."/>
            <person name="Wei D."/>
            <person name="Dai S."/>
            <person name="Zhou R."/>
        </authorList>
    </citation>
    <scope>NUCLEOTIDE SEQUENCE [LARGE SCALE GENOMIC DNA]</scope>
    <source>
        <strain evidence="1">BV-YZ2020</strain>
    </source>
</reference>
<keyword evidence="2" id="KW-1185">Reference proteome</keyword>
<evidence type="ECO:0000313" key="1">
    <source>
        <dbReference type="EMBL" id="KAI4323322.1"/>
    </source>
</evidence>
<sequence length="548" mass="59497">MGNVSSASNTATLPIDTRFNLPAGIPVWPQGDGFAKGIVDLGELQVSQISTFNKVWSSLEGGPGNAGATIFEPTGIPEGFSMLGCYSQANNKALFGWVLVAKDVSNGALKAPVDYTLVWSSQNLKIKQDKVGYVWLPTAPDGYKAVGHVVTTTPDKPSLDKIRCVRSDLTDECQKSSWIWGPGSSSDPNGFNIHDIRPINRGIQAPGVVVGTFLAQNGTTTSPLSISCLKNPTLKLSSMPTIAQIEAIVQVYSPFLYLHPNESYVPASLNWYFTNGALLYTKGQESSPVPIKPPNGSNLPQGGGNDGAYWVDLPADKANRDRVIKGDLQSCQSYLQVKPMFGGTFTDIVMWVFYPFNGPATAKAGLINIPLGRIGEHVGDWEHVTLRVSNFSGELWRVYMSQHSGGQWVNASELEFQSGNKSVIYSSLNGHALYPKAGTVMQGTSVIGIRNDTAKSNKVFDMGKVFEIVSAEYLGSVIAEPPWLNFLRQWGPTISYDIAEELEKVMSWLPGNLKSAWQDFVDSLPDELLGQQGPTGPKLKRNWSGDEV</sequence>
<comment type="caution">
    <text evidence="1">The sequence shown here is derived from an EMBL/GenBank/DDBJ whole genome shotgun (WGS) entry which is preliminary data.</text>
</comment>
<proteinExistence type="predicted"/>